<dbReference type="Pfam" id="PF20153">
    <property type="entry name" value="DUF6535"/>
    <property type="match status" value="1"/>
</dbReference>
<feature type="region of interest" description="Disordered" evidence="1">
    <location>
        <begin position="674"/>
        <end position="698"/>
    </location>
</feature>
<keyword evidence="2" id="KW-1133">Transmembrane helix</keyword>
<gene>
    <name evidence="4" type="ORF">D9613_009371</name>
</gene>
<evidence type="ECO:0000313" key="4">
    <source>
        <dbReference type="EMBL" id="KAF4622553.1"/>
    </source>
</evidence>
<accession>A0A8H4R445</accession>
<feature type="transmembrane region" description="Helical" evidence="2">
    <location>
        <begin position="553"/>
        <end position="576"/>
    </location>
</feature>
<feature type="compositionally biased region" description="Low complexity" evidence="1">
    <location>
        <begin position="859"/>
        <end position="872"/>
    </location>
</feature>
<proteinExistence type="predicted"/>
<feature type="region of interest" description="Disordered" evidence="1">
    <location>
        <begin position="1"/>
        <end position="20"/>
    </location>
</feature>
<organism evidence="4 5">
    <name type="scientific">Agrocybe pediades</name>
    <dbReference type="NCBI Taxonomy" id="84607"/>
    <lineage>
        <taxon>Eukaryota</taxon>
        <taxon>Fungi</taxon>
        <taxon>Dikarya</taxon>
        <taxon>Basidiomycota</taxon>
        <taxon>Agaricomycotina</taxon>
        <taxon>Agaricomycetes</taxon>
        <taxon>Agaricomycetidae</taxon>
        <taxon>Agaricales</taxon>
        <taxon>Agaricineae</taxon>
        <taxon>Strophariaceae</taxon>
        <taxon>Agrocybe</taxon>
    </lineage>
</organism>
<keyword evidence="5" id="KW-1185">Reference proteome</keyword>
<comment type="caution">
    <text evidence="4">The sequence shown here is derived from an EMBL/GenBank/DDBJ whole genome shotgun (WGS) entry which is preliminary data.</text>
</comment>
<protein>
    <recommendedName>
        <fullName evidence="3">DUF6535 domain-containing protein</fullName>
    </recommendedName>
</protein>
<keyword evidence="2" id="KW-0812">Transmembrane</keyword>
<evidence type="ECO:0000259" key="3">
    <source>
        <dbReference type="Pfam" id="PF20153"/>
    </source>
</evidence>
<dbReference type="EMBL" id="JAACJL010000002">
    <property type="protein sequence ID" value="KAF4622553.1"/>
    <property type="molecule type" value="Genomic_DNA"/>
</dbReference>
<dbReference type="AlphaFoldDB" id="A0A8H4R445"/>
<feature type="region of interest" description="Disordered" evidence="1">
    <location>
        <begin position="783"/>
        <end position="827"/>
    </location>
</feature>
<evidence type="ECO:0000256" key="2">
    <source>
        <dbReference type="SAM" id="Phobius"/>
    </source>
</evidence>
<feature type="compositionally biased region" description="Low complexity" evidence="1">
    <location>
        <begin position="792"/>
        <end position="805"/>
    </location>
</feature>
<reference evidence="4 5" key="1">
    <citation type="submission" date="2019-12" db="EMBL/GenBank/DDBJ databases">
        <authorList>
            <person name="Floudas D."/>
            <person name="Bentzer J."/>
            <person name="Ahren D."/>
            <person name="Johansson T."/>
            <person name="Persson P."/>
            <person name="Tunlid A."/>
        </authorList>
    </citation>
    <scope>NUCLEOTIDE SEQUENCE [LARGE SCALE GENOMIC DNA]</scope>
    <source>
        <strain evidence="4 5">CBS 102.39</strain>
    </source>
</reference>
<feature type="domain" description="DUF6535" evidence="3">
    <location>
        <begin position="51"/>
        <end position="223"/>
    </location>
</feature>
<feature type="compositionally biased region" description="Polar residues" evidence="1">
    <location>
        <begin position="893"/>
        <end position="905"/>
    </location>
</feature>
<feature type="transmembrane region" description="Helical" evidence="2">
    <location>
        <begin position="76"/>
        <end position="98"/>
    </location>
</feature>
<feature type="region of interest" description="Disordered" evidence="1">
    <location>
        <begin position="852"/>
        <end position="956"/>
    </location>
</feature>
<evidence type="ECO:0000256" key="1">
    <source>
        <dbReference type="SAM" id="MobiDB-lite"/>
    </source>
</evidence>
<dbReference type="InterPro" id="IPR045338">
    <property type="entry name" value="DUF6535"/>
</dbReference>
<sequence length="956" mass="108452">MPPTFPYSDTTSVDTDFGLGGHGRREQMPSVWDIHDEVYEFAPEKPQGDPWKTILEPLMEKDQVQCSSWKEEVQNLLIFAGLFSAVVTAFIIEAYKLLQPPSPPDPSTSLLFIRMLSDHLNVTAASAPAAPFSPTPSSIRINIFWFLSLMLSLATVLIGIISLQWLREYQSYPSLTPRETLALFNMRSEAFERWHVKRIFSSLPLLLQAALVLFFGGIVDFLSQLQKEVAIPVTVVISMTLLFLVLTTVLPAFQSSMLYVWACFFKNLSKPSQCPYKSPQSWTFHAVYHSLGALLSMLKRALSRLICLAGSGPSLPSAVNLESDHITPYLSAAWEKQNWVDFDLAWLSIRDAYVHGSLDRDSGLLKSRSTLNPILPLYDLSQVLRNAIVRDAKVSQQPESQLSVVYYCFQDILLSFLDSRAFIHASHSDDLFNDVQRCYKYLSALFKLKDPGYRLSIQYDRPRYRNIITGISASAARTLYNLHLHEFLVESGIYFVSKDLSKHVLEIKMRIMKSFFGPRHDYYIRPIALPYSLPTSLRFYTYEMRQLRNKKKFAGECYIFICLEIIPNHLALRWIFKEFYWQYCNLLADYFKFIAYAGPHDFWSGRLHGHRDVLDFLESAGQHAYSACSSDTIIHITSQNRRELSHSFGGILDFIAAELRRELSMVGATVRGRIPRTTAEPTQIPERDPTSSRSQDPSSIDLFYASAIFIKRFLSIQQEKQRPSSIDFHVTSLLIAIATYKTVFSRRRDNIPNRRLEEQFKSESWEKGVPRFSDEWWSFLDNRPQSQSPGNLRLTTSSSRPPSSSRVLGLEAESQSPVDNLSDHTAGMADISNSVSSIDMASEYMESSHANYALSRHQSSSSDIPPIIVSSPQPSPAPTLPRPARTESEAGSDDNSTVNLRTHSLPTLEGLESFPPASNSLAEHTGHLNIPMTRHSSLPRTPRTRRSSSLTNDHRE</sequence>
<feature type="transmembrane region" description="Helical" evidence="2">
    <location>
        <begin position="143"/>
        <end position="166"/>
    </location>
</feature>
<feature type="transmembrane region" description="Helical" evidence="2">
    <location>
        <begin position="203"/>
        <end position="223"/>
    </location>
</feature>
<dbReference type="Proteomes" id="UP000521872">
    <property type="component" value="Unassembled WGS sequence"/>
</dbReference>
<evidence type="ECO:0000313" key="5">
    <source>
        <dbReference type="Proteomes" id="UP000521872"/>
    </source>
</evidence>
<name>A0A8H4R445_9AGAR</name>
<feature type="transmembrane region" description="Helical" evidence="2">
    <location>
        <begin position="229"/>
        <end position="250"/>
    </location>
</feature>
<feature type="compositionally biased region" description="Low complexity" evidence="1">
    <location>
        <begin position="933"/>
        <end position="956"/>
    </location>
</feature>
<keyword evidence="2" id="KW-0472">Membrane</keyword>